<keyword evidence="1" id="KW-0472">Membrane</keyword>
<gene>
    <name evidence="2" type="ORF">CEPID_11495</name>
</gene>
<sequence>MGGEDLAKEQLAPHFLRTAGMCAWVVLLVGMLLWPLAQPGALLHRDMAVLAHPALSPAAVGFGDLPARNAPQDGVLALSGYAVPAEWVARLLLLASALFGAWGAVRITRHVAASTWASVLVVALTVVNPFVVERLLQGQWSLVIAAWLLPGVALWAMTNEMRLLLPALWLCSITPTGCVVAVAVALVLTHRRVIVAGYGLLLALPWLVPSLLSPSSASATGATAFAVRAESPFGLAASVVGLGGIWNDAAVPNARAGLATLASALLFFLLLTAWRRIPRCVLVLAGSALVLVLILSFFPMLSVWLVTTVPGAAMFRDTHKLLLFALPAYVFLAANLRPRTVAAIALGLSLFGVWDTPHAVGVLRPSPEPQLGHLVAQADDRDVFVPTASAVVPHRADVVVNPLSKAVSLVESGALSVDGVVVDPPSARHQAAVNCWKTRDLDCLRSLNIGMVATPTEIIDLGGRPHHDWRWWLGCTLTCAWLLLGSAGLFFQQRRKFCAR</sequence>
<dbReference type="Proteomes" id="UP000035368">
    <property type="component" value="Chromosome"/>
</dbReference>
<feature type="transmembrane region" description="Helical" evidence="1">
    <location>
        <begin position="281"/>
        <end position="306"/>
    </location>
</feature>
<dbReference type="EMBL" id="CP011541">
    <property type="protein sequence ID" value="AKK04127.1"/>
    <property type="molecule type" value="Genomic_DNA"/>
</dbReference>
<name>A0A0G3GZA0_9CORY</name>
<dbReference type="AlphaFoldDB" id="A0A0G3GZA0"/>
<keyword evidence="3" id="KW-1185">Reference proteome</keyword>
<feature type="transmembrane region" description="Helical" evidence="1">
    <location>
        <begin position="87"/>
        <end position="105"/>
    </location>
</feature>
<evidence type="ECO:0000313" key="3">
    <source>
        <dbReference type="Proteomes" id="UP000035368"/>
    </source>
</evidence>
<feature type="transmembrane region" description="Helical" evidence="1">
    <location>
        <begin position="471"/>
        <end position="491"/>
    </location>
</feature>
<feature type="transmembrane region" description="Helical" evidence="1">
    <location>
        <begin position="138"/>
        <end position="156"/>
    </location>
</feature>
<keyword evidence="1" id="KW-0812">Transmembrane</keyword>
<feature type="transmembrane region" description="Helical" evidence="1">
    <location>
        <begin position="341"/>
        <end position="360"/>
    </location>
</feature>
<dbReference type="RefSeq" id="WP_144413521.1">
    <property type="nucleotide sequence ID" value="NZ_CP011541.1"/>
</dbReference>
<protein>
    <recommendedName>
        <fullName evidence="4">Transmembrane protein</fullName>
    </recommendedName>
</protein>
<organism evidence="2 3">
    <name type="scientific">Corynebacterium epidermidicanis</name>
    <dbReference type="NCBI Taxonomy" id="1050174"/>
    <lineage>
        <taxon>Bacteria</taxon>
        <taxon>Bacillati</taxon>
        <taxon>Actinomycetota</taxon>
        <taxon>Actinomycetes</taxon>
        <taxon>Mycobacteriales</taxon>
        <taxon>Corynebacteriaceae</taxon>
        <taxon>Corynebacterium</taxon>
    </lineage>
</organism>
<evidence type="ECO:0008006" key="4">
    <source>
        <dbReference type="Google" id="ProtNLM"/>
    </source>
</evidence>
<keyword evidence="1" id="KW-1133">Transmembrane helix</keyword>
<reference evidence="2 3" key="1">
    <citation type="submission" date="2015-05" db="EMBL/GenBank/DDBJ databases">
        <title>Complete genome sequence of Corynebacterium epidermidicanis DSM 45586, isolated from the skin of a dog suffering from pruritus.</title>
        <authorList>
            <person name="Ruckert C."/>
            <person name="Albersmeier A."/>
            <person name="Winkler A."/>
            <person name="Tauch A."/>
        </authorList>
    </citation>
    <scope>NUCLEOTIDE SEQUENCE [LARGE SCALE GENOMIC DNA]</scope>
    <source>
        <strain evidence="2 3">DSM 45586</strain>
    </source>
</reference>
<feature type="transmembrane region" description="Helical" evidence="1">
    <location>
        <begin position="163"/>
        <end position="187"/>
    </location>
</feature>
<evidence type="ECO:0000313" key="2">
    <source>
        <dbReference type="EMBL" id="AKK04127.1"/>
    </source>
</evidence>
<dbReference type="STRING" id="1050174.CEPID_11495"/>
<dbReference type="KEGG" id="cei:CEPID_11495"/>
<feature type="transmembrane region" description="Helical" evidence="1">
    <location>
        <begin position="193"/>
        <end position="212"/>
    </location>
</feature>
<dbReference type="OrthoDB" id="3463898at2"/>
<feature type="transmembrane region" description="Helical" evidence="1">
    <location>
        <begin position="256"/>
        <end position="274"/>
    </location>
</feature>
<proteinExistence type="predicted"/>
<accession>A0A0G3GZA0</accession>
<feature type="transmembrane region" description="Helical" evidence="1">
    <location>
        <begin position="112"/>
        <end position="132"/>
    </location>
</feature>
<evidence type="ECO:0000256" key="1">
    <source>
        <dbReference type="SAM" id="Phobius"/>
    </source>
</evidence>
<feature type="transmembrane region" description="Helical" evidence="1">
    <location>
        <begin position="15"/>
        <end position="37"/>
    </location>
</feature>
<feature type="transmembrane region" description="Helical" evidence="1">
    <location>
        <begin position="318"/>
        <end position="334"/>
    </location>
</feature>